<name>A0A1U9KKS3_ACEAC</name>
<keyword evidence="1" id="KW-1133">Transmembrane helix</keyword>
<dbReference type="InterPro" id="IPR025187">
    <property type="entry name" value="DUF4112"/>
</dbReference>
<keyword evidence="1" id="KW-0812">Transmembrane</keyword>
<dbReference type="EMBL" id="CP014692">
    <property type="protein sequence ID" value="AQS86346.1"/>
    <property type="molecule type" value="Genomic_DNA"/>
</dbReference>
<dbReference type="PANTHER" id="PTHR35519">
    <property type="entry name" value="MEMBRANE PROTEINS"/>
    <property type="match status" value="1"/>
</dbReference>
<dbReference type="RefSeq" id="WP_187668893.1">
    <property type="nucleotide sequence ID" value="NZ_CP014692.1"/>
</dbReference>
<dbReference type="STRING" id="435.A0U92_07825"/>
<protein>
    <recommendedName>
        <fullName evidence="4">DUF4112 domain-containing protein</fullName>
    </recommendedName>
</protein>
<feature type="transmembrane region" description="Helical" evidence="1">
    <location>
        <begin position="50"/>
        <end position="72"/>
    </location>
</feature>
<reference evidence="2 3" key="1">
    <citation type="submission" date="2016-03" db="EMBL/GenBank/DDBJ databases">
        <title>Acetic acid bacteria sequencing.</title>
        <authorList>
            <person name="Brandt J."/>
            <person name="Jakob F."/>
            <person name="Vogel R.F."/>
        </authorList>
    </citation>
    <scope>NUCLEOTIDE SEQUENCE [LARGE SCALE GENOMIC DNA]</scope>
    <source>
        <strain evidence="2 3">TMW2.1153</strain>
    </source>
</reference>
<evidence type="ECO:0000313" key="3">
    <source>
        <dbReference type="Proteomes" id="UP000188937"/>
    </source>
</evidence>
<evidence type="ECO:0000313" key="2">
    <source>
        <dbReference type="EMBL" id="AQS86346.1"/>
    </source>
</evidence>
<proteinExistence type="predicted"/>
<evidence type="ECO:0000256" key="1">
    <source>
        <dbReference type="SAM" id="Phobius"/>
    </source>
</evidence>
<gene>
    <name evidence="2" type="ORF">A0U92_07825</name>
</gene>
<dbReference type="Pfam" id="PF13430">
    <property type="entry name" value="DUF4112"/>
    <property type="match status" value="1"/>
</dbReference>
<dbReference type="PANTHER" id="PTHR35519:SF2">
    <property type="entry name" value="PH DOMAIN PROTEIN"/>
    <property type="match status" value="1"/>
</dbReference>
<dbReference type="Proteomes" id="UP000188937">
    <property type="component" value="Chromosome"/>
</dbReference>
<sequence>MNAATALNGEILPPLSGNVLQRLQRLRRLAWFLDAALRIPGTQFRMGADALIGLLPVGGTLIMTVLSLLFVWEGWRLKAPGSLLARMLTNIALEAVFDLVPVLGNLVDIAFKANLRNVALLEQYFGIVRR</sequence>
<keyword evidence="3" id="KW-1185">Reference proteome</keyword>
<keyword evidence="1" id="KW-0472">Membrane</keyword>
<dbReference type="AlphaFoldDB" id="A0A1U9KKS3"/>
<accession>A0A1U9KKS3</accession>
<dbReference type="KEGG" id="aace:A0U92_07825"/>
<evidence type="ECO:0008006" key="4">
    <source>
        <dbReference type="Google" id="ProtNLM"/>
    </source>
</evidence>
<organism evidence="2 3">
    <name type="scientific">Acetobacter aceti</name>
    <dbReference type="NCBI Taxonomy" id="435"/>
    <lineage>
        <taxon>Bacteria</taxon>
        <taxon>Pseudomonadati</taxon>
        <taxon>Pseudomonadota</taxon>
        <taxon>Alphaproteobacteria</taxon>
        <taxon>Acetobacterales</taxon>
        <taxon>Acetobacteraceae</taxon>
        <taxon>Acetobacter</taxon>
        <taxon>Acetobacter subgen. Acetobacter</taxon>
    </lineage>
</organism>